<sequence>MEFTALRRSDSATVRTPLGELVLHRSPEKVAPGVWTPGLRDWRLELDGRPLGGLPGFAPGPRAVRAARRGRLTADFEGAEARVTARSRHLLRSRRYVQFEVGGRTLCFVRRGLVRTELLEGGRTVGRTRLGSWELAEPDPLRVFATAVYAWGGLDHANDNPLLPDVLSELLLAPLS</sequence>
<comment type="caution">
    <text evidence="1">The sequence shown here is derived from an EMBL/GenBank/DDBJ whole genome shotgun (WGS) entry which is preliminary data.</text>
</comment>
<accession>A0A9W6Q186</accession>
<dbReference type="Proteomes" id="UP001165041">
    <property type="component" value="Unassembled WGS sequence"/>
</dbReference>
<reference evidence="1" key="1">
    <citation type="submission" date="2023-02" db="EMBL/GenBank/DDBJ databases">
        <title>Kitasatospora phosalacinea NBRC 14627.</title>
        <authorList>
            <person name="Ichikawa N."/>
            <person name="Sato H."/>
            <person name="Tonouchi N."/>
        </authorList>
    </citation>
    <scope>NUCLEOTIDE SEQUENCE</scope>
    <source>
        <strain evidence="1">NBRC 14627</strain>
    </source>
</reference>
<dbReference type="EMBL" id="BSSA01000001">
    <property type="protein sequence ID" value="GLW68115.1"/>
    <property type="molecule type" value="Genomic_DNA"/>
</dbReference>
<proteinExistence type="predicted"/>
<dbReference type="AlphaFoldDB" id="A0A9W6Q186"/>
<gene>
    <name evidence="1" type="ORF">Kpho02_04140</name>
</gene>
<protein>
    <submittedName>
        <fullName evidence="1">Uncharacterized protein</fullName>
    </submittedName>
</protein>
<evidence type="ECO:0000313" key="2">
    <source>
        <dbReference type="Proteomes" id="UP001165041"/>
    </source>
</evidence>
<dbReference type="RefSeq" id="WP_285732781.1">
    <property type="nucleotide sequence ID" value="NZ_BSSA01000001.1"/>
</dbReference>
<name>A0A9W6Q186_9ACTN</name>
<evidence type="ECO:0000313" key="1">
    <source>
        <dbReference type="EMBL" id="GLW68115.1"/>
    </source>
</evidence>
<organism evidence="1 2">
    <name type="scientific">Kitasatospora phosalacinea</name>
    <dbReference type="NCBI Taxonomy" id="2065"/>
    <lineage>
        <taxon>Bacteria</taxon>
        <taxon>Bacillati</taxon>
        <taxon>Actinomycetota</taxon>
        <taxon>Actinomycetes</taxon>
        <taxon>Kitasatosporales</taxon>
        <taxon>Streptomycetaceae</taxon>
        <taxon>Kitasatospora</taxon>
    </lineage>
</organism>